<reference evidence="1 2" key="1">
    <citation type="journal article" date="2020" name="Cell">
        <title>Large-Scale Comparative Analyses of Tick Genomes Elucidate Their Genetic Diversity and Vector Capacities.</title>
        <authorList>
            <consortium name="Tick Genome and Microbiome Consortium (TIGMIC)"/>
            <person name="Jia N."/>
            <person name="Wang J."/>
            <person name="Shi W."/>
            <person name="Du L."/>
            <person name="Sun Y."/>
            <person name="Zhan W."/>
            <person name="Jiang J.F."/>
            <person name="Wang Q."/>
            <person name="Zhang B."/>
            <person name="Ji P."/>
            <person name="Bell-Sakyi L."/>
            <person name="Cui X.M."/>
            <person name="Yuan T.T."/>
            <person name="Jiang B.G."/>
            <person name="Yang W.F."/>
            <person name="Lam T.T."/>
            <person name="Chang Q.C."/>
            <person name="Ding S.J."/>
            <person name="Wang X.J."/>
            <person name="Zhu J.G."/>
            <person name="Ruan X.D."/>
            <person name="Zhao L."/>
            <person name="Wei J.T."/>
            <person name="Ye R.Z."/>
            <person name="Que T.C."/>
            <person name="Du C.H."/>
            <person name="Zhou Y.H."/>
            <person name="Cheng J.X."/>
            <person name="Dai P.F."/>
            <person name="Guo W.B."/>
            <person name="Han X.H."/>
            <person name="Huang E.J."/>
            <person name="Li L.F."/>
            <person name="Wei W."/>
            <person name="Gao Y.C."/>
            <person name="Liu J.Z."/>
            <person name="Shao H.Z."/>
            <person name="Wang X."/>
            <person name="Wang C.C."/>
            <person name="Yang T.C."/>
            <person name="Huo Q.B."/>
            <person name="Li W."/>
            <person name="Chen H.Y."/>
            <person name="Chen S.E."/>
            <person name="Zhou L.G."/>
            <person name="Ni X.B."/>
            <person name="Tian J.H."/>
            <person name="Sheng Y."/>
            <person name="Liu T."/>
            <person name="Pan Y.S."/>
            <person name="Xia L.Y."/>
            <person name="Li J."/>
            <person name="Zhao F."/>
            <person name="Cao W.C."/>
        </authorList>
    </citation>
    <scope>NUCLEOTIDE SEQUENCE [LARGE SCALE GENOMIC DNA]</scope>
    <source>
        <strain evidence="1">HaeL-2018</strain>
    </source>
</reference>
<keyword evidence="2" id="KW-1185">Reference proteome</keyword>
<evidence type="ECO:0000313" key="1">
    <source>
        <dbReference type="EMBL" id="KAH9381920.1"/>
    </source>
</evidence>
<evidence type="ECO:0000313" key="2">
    <source>
        <dbReference type="Proteomes" id="UP000821853"/>
    </source>
</evidence>
<protein>
    <submittedName>
        <fullName evidence="1">Uncharacterized protein</fullName>
    </submittedName>
</protein>
<name>A0A9J6H4F5_HAELO</name>
<dbReference type="AlphaFoldDB" id="A0A9J6H4F5"/>
<dbReference type="EMBL" id="JABSTR010000011">
    <property type="protein sequence ID" value="KAH9381920.1"/>
    <property type="molecule type" value="Genomic_DNA"/>
</dbReference>
<dbReference type="Proteomes" id="UP000821853">
    <property type="component" value="Chromosome 9"/>
</dbReference>
<sequence>MHSVRERTMPEVEMVEGLDISPEEVNCPGWRTSLSKKRKSRPVFPSSADTTFKYKQLALQGDWLQPRGSHTYQGAKDGMDVKKMSLYAVMRALTTALGITEEACKQDLLCPNPMQNVYVLTTPAVKNSEAYAKANQIIFGTKQHAIAAYVAAPENTCRGVVRNIYAHLTDI</sequence>
<proteinExistence type="predicted"/>
<dbReference type="VEuPathDB" id="VectorBase:HLOH_044124"/>
<accession>A0A9J6H4F5</accession>
<gene>
    <name evidence="1" type="ORF">HPB48_017300</name>
</gene>
<organism evidence="1 2">
    <name type="scientific">Haemaphysalis longicornis</name>
    <name type="common">Bush tick</name>
    <dbReference type="NCBI Taxonomy" id="44386"/>
    <lineage>
        <taxon>Eukaryota</taxon>
        <taxon>Metazoa</taxon>
        <taxon>Ecdysozoa</taxon>
        <taxon>Arthropoda</taxon>
        <taxon>Chelicerata</taxon>
        <taxon>Arachnida</taxon>
        <taxon>Acari</taxon>
        <taxon>Parasitiformes</taxon>
        <taxon>Ixodida</taxon>
        <taxon>Ixodoidea</taxon>
        <taxon>Ixodidae</taxon>
        <taxon>Haemaphysalinae</taxon>
        <taxon>Haemaphysalis</taxon>
    </lineage>
</organism>
<comment type="caution">
    <text evidence="1">The sequence shown here is derived from an EMBL/GenBank/DDBJ whole genome shotgun (WGS) entry which is preliminary data.</text>
</comment>